<name>A0ABN6ZHI2_9FIRM</name>
<dbReference type="RefSeq" id="WP_161830770.1">
    <property type="nucleotide sequence ID" value="NZ_AP028127.1"/>
</dbReference>
<protein>
    <submittedName>
        <fullName evidence="1">Zinc chelation protein SecC</fullName>
    </submittedName>
</protein>
<dbReference type="Gene3D" id="3.10.450.50">
    <property type="match status" value="1"/>
</dbReference>
<dbReference type="PANTHER" id="PTHR33747">
    <property type="entry name" value="UPF0225 PROTEIN SCO1677"/>
    <property type="match status" value="1"/>
</dbReference>
<proteinExistence type="predicted"/>
<dbReference type="Proteomes" id="UP001432099">
    <property type="component" value="Chromosome"/>
</dbReference>
<gene>
    <name evidence="1" type="ORF">T23_15070</name>
</gene>
<dbReference type="Pfam" id="PF02810">
    <property type="entry name" value="SEC-C"/>
    <property type="match status" value="1"/>
</dbReference>
<organism evidence="1 2">
    <name type="scientific">Turicibacter faecis</name>
    <dbReference type="NCBI Taxonomy" id="2963365"/>
    <lineage>
        <taxon>Bacteria</taxon>
        <taxon>Bacillati</taxon>
        <taxon>Bacillota</taxon>
        <taxon>Erysipelotrichia</taxon>
        <taxon>Erysipelotrichales</taxon>
        <taxon>Turicibacteraceae</taxon>
        <taxon>Turicibacter</taxon>
    </lineage>
</organism>
<dbReference type="PANTHER" id="PTHR33747:SF1">
    <property type="entry name" value="ADENYLATE CYCLASE-ASSOCIATED CAP C-TERMINAL DOMAIN-CONTAINING PROTEIN"/>
    <property type="match status" value="1"/>
</dbReference>
<keyword evidence="2" id="KW-1185">Reference proteome</keyword>
<accession>A0ABN6ZHI2</accession>
<sequence>MQNINDMVKESMVSNVIKCEYTESFETILNKLKKTQLKSIVDAHGLKGCSALAKGGLIERIKETISDANRLEYILCGFDELMMSDFVMLANEAYVTQDATLSGCVLVLYRLGYVLPVMKDKEVVYVMPEVVKEAYKAIDLTTLEATKARADLIYLYMKALVNLYGVCEFNQLVTVFNQYEEGELTPEEALNVLFCKLTFKGDVQSFGPLFVSDALLMDSEMEAVKLYDLHQDKPYYMPTKEEVLKFGTDQGDWTEELEKVEAFIFEHIVHNDQEAHEITDAIGVSFAYEYQPKYAFMLLEDRGVEIGAYGTSQQLMVLLTDAYNHARTWENKGFRQIDLKDSQQSESAPMIVPMINPVKSTKVGRNEPCPCESGKKYKKCCGR</sequence>
<reference evidence="1" key="1">
    <citation type="journal article" date="2024" name="Int. J. Syst. Evol. Microbiol.">
        <title>Turicibacter faecis sp. nov., isolated from faeces of heart failure mouse model.</title>
        <authorList>
            <person name="Imamura Y."/>
            <person name="Motooka D."/>
            <person name="Nakajima Y."/>
            <person name="Ito S."/>
            <person name="Kitakaze M."/>
            <person name="Iida T."/>
            <person name="Nakamura S."/>
        </authorList>
    </citation>
    <scope>NUCLEOTIDE SEQUENCE</scope>
    <source>
        <strain evidence="1">TC023</strain>
    </source>
</reference>
<dbReference type="EMBL" id="AP028127">
    <property type="protein sequence ID" value="BEH91405.1"/>
    <property type="molecule type" value="Genomic_DNA"/>
</dbReference>
<evidence type="ECO:0000313" key="2">
    <source>
        <dbReference type="Proteomes" id="UP001432099"/>
    </source>
</evidence>
<dbReference type="InterPro" id="IPR004027">
    <property type="entry name" value="SEC_C_motif"/>
</dbReference>
<evidence type="ECO:0000313" key="1">
    <source>
        <dbReference type="EMBL" id="BEH91405.1"/>
    </source>
</evidence>
<dbReference type="SUPFAM" id="SSF103642">
    <property type="entry name" value="Sec-C motif"/>
    <property type="match status" value="1"/>
</dbReference>